<evidence type="ECO:0000256" key="1">
    <source>
        <dbReference type="ARBA" id="ARBA00004502"/>
    </source>
</evidence>
<keyword evidence="3" id="KW-0551">Lipid droplet</keyword>
<dbReference type="InterPro" id="IPR029058">
    <property type="entry name" value="AB_hydrolase_fold"/>
</dbReference>
<sequence length="328" mass="37308">MSLETLEEYPLTSVYRKPALKPSAVPELLIFIPGNPGLVEYYITYLELIQQAHPTFEIYCISHAGYQTTGDYVKEGSKKYPVYSLDFQVKHKCKIINDILHQKGGKANLYIMAHSVGAFIVQRVLKILEANRDVLVKFVGLICPTVINIKESTSGQVLSKLSTYLPLVQLGLVFSYVLGFLFSNNAIKWMFRNFVFSSPKSATRNAAEALENSVSASVKLVTSGRIVKQTLTMAIEEMEMILEDDELNDWFFQELSAQGTKIWTYFAFTDHWVHDNTRNYILSKYHDESNPNLSFELGDVDDGITHSFCVDQSEEFAEITLKMMNQFL</sequence>
<dbReference type="OrthoDB" id="448051at2759"/>
<comment type="subcellular location">
    <subcellularLocation>
        <location evidence="1">Lipid droplet</location>
    </subcellularLocation>
</comment>
<evidence type="ECO:0000256" key="5">
    <source>
        <dbReference type="SAM" id="Phobius"/>
    </source>
</evidence>
<dbReference type="AlphaFoldDB" id="G3B8J8"/>
<keyword evidence="5" id="KW-0472">Membrane</keyword>
<reference evidence="6 7" key="1">
    <citation type="journal article" date="2011" name="Proc. Natl. Acad. Sci. U.S.A.">
        <title>Comparative genomics of xylose-fermenting fungi for enhanced biofuel production.</title>
        <authorList>
            <person name="Wohlbach D.J."/>
            <person name="Kuo A."/>
            <person name="Sato T.K."/>
            <person name="Potts K.M."/>
            <person name="Salamov A.A."/>
            <person name="LaButti K.M."/>
            <person name="Sun H."/>
            <person name="Clum A."/>
            <person name="Pangilinan J.L."/>
            <person name="Lindquist E.A."/>
            <person name="Lucas S."/>
            <person name="Lapidus A."/>
            <person name="Jin M."/>
            <person name="Gunawan C."/>
            <person name="Balan V."/>
            <person name="Dale B.E."/>
            <person name="Jeffries T.W."/>
            <person name="Zinkel R."/>
            <person name="Barry K.W."/>
            <person name="Grigoriev I.V."/>
            <person name="Gasch A.P."/>
        </authorList>
    </citation>
    <scope>NUCLEOTIDE SEQUENCE [LARGE SCALE GENOMIC DNA]</scope>
    <source>
        <strain evidence="7">ATCC 10573 / BCRC 21748 / CBS 615 / JCM 9827 / NBRC 10315 / NRRL Y-1498 / VKM Y-70</strain>
    </source>
</reference>
<dbReference type="KEGG" id="cten:18246096"/>
<keyword evidence="5" id="KW-1133">Transmembrane helix</keyword>
<organism evidence="7">
    <name type="scientific">Candida tenuis (strain ATCC 10573 / BCRC 21748 / CBS 615 / JCM 9827 / NBRC 10315 / NRRL Y-1498 / VKM Y-70)</name>
    <name type="common">Yeast</name>
    <name type="synonym">Yamadazyma tenuis</name>
    <dbReference type="NCBI Taxonomy" id="590646"/>
    <lineage>
        <taxon>Eukaryota</taxon>
        <taxon>Fungi</taxon>
        <taxon>Dikarya</taxon>
        <taxon>Ascomycota</taxon>
        <taxon>Saccharomycotina</taxon>
        <taxon>Pichiomycetes</taxon>
        <taxon>Debaryomycetaceae</taxon>
        <taxon>Yamadazyma</taxon>
    </lineage>
</organism>
<dbReference type="PANTHER" id="PTHR13390:SF0">
    <property type="entry name" value="LIPID DROPLET-ASSOCIATED HYDROLASE"/>
    <property type="match status" value="1"/>
</dbReference>
<evidence type="ECO:0000256" key="4">
    <source>
        <dbReference type="ARBA" id="ARBA00022801"/>
    </source>
</evidence>
<accession>G3B8J8</accession>
<protein>
    <recommendedName>
        <fullName evidence="8">Lipid droplet-associated hydrolase</fullName>
    </recommendedName>
</protein>
<name>G3B8J8_CANTC</name>
<dbReference type="InterPro" id="IPR019363">
    <property type="entry name" value="LDAH"/>
</dbReference>
<dbReference type="RefSeq" id="XP_006687920.1">
    <property type="nucleotide sequence ID" value="XM_006687857.1"/>
</dbReference>
<keyword evidence="7" id="KW-1185">Reference proteome</keyword>
<dbReference type="PANTHER" id="PTHR13390">
    <property type="entry name" value="LIPASE"/>
    <property type="match status" value="1"/>
</dbReference>
<evidence type="ECO:0000313" key="7">
    <source>
        <dbReference type="Proteomes" id="UP000000707"/>
    </source>
</evidence>
<evidence type="ECO:0000256" key="3">
    <source>
        <dbReference type="ARBA" id="ARBA00022677"/>
    </source>
</evidence>
<dbReference type="GeneID" id="18246096"/>
<dbReference type="Proteomes" id="UP000000707">
    <property type="component" value="Unassembled WGS sequence"/>
</dbReference>
<dbReference type="Gene3D" id="3.40.50.1820">
    <property type="entry name" value="alpha/beta hydrolase"/>
    <property type="match status" value="1"/>
</dbReference>
<keyword evidence="4" id="KW-0378">Hydrolase</keyword>
<dbReference type="GO" id="GO:0019915">
    <property type="term" value="P:lipid storage"/>
    <property type="evidence" value="ECO:0007669"/>
    <property type="project" value="InterPro"/>
</dbReference>
<evidence type="ECO:0008006" key="8">
    <source>
        <dbReference type="Google" id="ProtNLM"/>
    </source>
</evidence>
<comment type="similarity">
    <text evidence="2">Belongs to the AB hydrolase superfamily. LDAH family.</text>
</comment>
<dbReference type="eggNOG" id="KOG3975">
    <property type="taxonomic scope" value="Eukaryota"/>
</dbReference>
<dbReference type="GO" id="GO:0016298">
    <property type="term" value="F:lipase activity"/>
    <property type="evidence" value="ECO:0007669"/>
    <property type="project" value="InterPro"/>
</dbReference>
<feature type="transmembrane region" description="Helical" evidence="5">
    <location>
        <begin position="164"/>
        <end position="182"/>
    </location>
</feature>
<dbReference type="SUPFAM" id="SSF53474">
    <property type="entry name" value="alpha/beta-Hydrolases"/>
    <property type="match status" value="1"/>
</dbReference>
<dbReference type="HOGENOM" id="CLU_018394_1_1_1"/>
<evidence type="ECO:0000313" key="6">
    <source>
        <dbReference type="EMBL" id="EGV61750.1"/>
    </source>
</evidence>
<dbReference type="Pfam" id="PF10230">
    <property type="entry name" value="LIDHydrolase"/>
    <property type="match status" value="1"/>
</dbReference>
<evidence type="ECO:0000256" key="2">
    <source>
        <dbReference type="ARBA" id="ARBA00008300"/>
    </source>
</evidence>
<dbReference type="EMBL" id="GL996527">
    <property type="protein sequence ID" value="EGV61750.1"/>
    <property type="molecule type" value="Genomic_DNA"/>
</dbReference>
<proteinExistence type="inferred from homology"/>
<gene>
    <name evidence="6" type="ORF">CANTEDRAFT_109251</name>
</gene>
<keyword evidence="5" id="KW-0812">Transmembrane</keyword>
<dbReference type="GO" id="GO:0005811">
    <property type="term" value="C:lipid droplet"/>
    <property type="evidence" value="ECO:0007669"/>
    <property type="project" value="UniProtKB-SubCell"/>
</dbReference>